<evidence type="ECO:0000256" key="1">
    <source>
        <dbReference type="ARBA" id="ARBA00008898"/>
    </source>
</evidence>
<evidence type="ECO:0000313" key="4">
    <source>
        <dbReference type="EMBL" id="CAL94560.1"/>
    </source>
</evidence>
<dbReference type="InterPro" id="IPR002563">
    <property type="entry name" value="Flavin_Rdtase-like_dom"/>
</dbReference>
<dbReference type="PANTHER" id="PTHR30466:SF11">
    <property type="entry name" value="FLAVIN-DEPENDENT MONOOXYGENASE, REDUCTASE SUBUNIT HSAB"/>
    <property type="match status" value="1"/>
</dbReference>
<keyword evidence="4" id="KW-0456">Lyase</keyword>
<dbReference type="GO" id="GO:0043721">
    <property type="term" value="F:4-hydroxybutanoyl-CoA dehydratase activity"/>
    <property type="evidence" value="ECO:0007669"/>
    <property type="project" value="UniProtKB-EC"/>
</dbReference>
<proteinExistence type="inferred from homology"/>
<dbReference type="Proteomes" id="UP000002588">
    <property type="component" value="Chromosome"/>
</dbReference>
<dbReference type="GO" id="GO:0042602">
    <property type="term" value="F:riboflavin reductase (NADPH) activity"/>
    <property type="evidence" value="ECO:0007669"/>
    <property type="project" value="TreeGrafter"/>
</dbReference>
<dbReference type="EC" id="4.2.1.120" evidence="4"/>
<evidence type="ECO:0000259" key="3">
    <source>
        <dbReference type="SMART" id="SM00903"/>
    </source>
</evidence>
<dbReference type="KEGG" id="azo:azo1943"/>
<dbReference type="GO" id="GO:0010181">
    <property type="term" value="F:FMN binding"/>
    <property type="evidence" value="ECO:0007669"/>
    <property type="project" value="InterPro"/>
</dbReference>
<dbReference type="STRING" id="62928.azo1943"/>
<dbReference type="EMBL" id="AM406670">
    <property type="protein sequence ID" value="CAL94560.1"/>
    <property type="molecule type" value="Genomic_DNA"/>
</dbReference>
<protein>
    <submittedName>
        <fullName evidence="4">Probable HPA reductase</fullName>
        <ecNumber evidence="4">4.2.1.120</ecNumber>
    </submittedName>
</protein>
<keyword evidence="5" id="KW-1185">Reference proteome</keyword>
<dbReference type="HOGENOM" id="CLU_059021_2_2_4"/>
<dbReference type="InterPro" id="IPR012349">
    <property type="entry name" value="Split_barrel_FMN-bd"/>
</dbReference>
<reference evidence="4 5" key="1">
    <citation type="journal article" date="2006" name="Nat. Biotechnol.">
        <title>Complete genome of the mutualistic, N2-fixing grass endophyte Azoarcus sp. strain BH72.</title>
        <authorList>
            <person name="Krause A."/>
            <person name="Ramakumar A."/>
            <person name="Bartels D."/>
            <person name="Battistoni F."/>
            <person name="Bekel T."/>
            <person name="Boch J."/>
            <person name="Boehm M."/>
            <person name="Friedrich F."/>
            <person name="Hurek T."/>
            <person name="Krause L."/>
            <person name="Linke B."/>
            <person name="McHardy A.C."/>
            <person name="Sarkar A."/>
            <person name="Schneiker S."/>
            <person name="Syed A.A."/>
            <person name="Thauer R."/>
            <person name="Vorhoelter F.-J."/>
            <person name="Weidner S."/>
            <person name="Puehler A."/>
            <person name="Reinhold-Hurek B."/>
            <person name="Kaiser O."/>
            <person name="Goesmann A."/>
        </authorList>
    </citation>
    <scope>NUCLEOTIDE SEQUENCE [LARGE SCALE GENOMIC DNA]</scope>
    <source>
        <strain evidence="4 5">BH72</strain>
    </source>
</reference>
<dbReference type="eggNOG" id="COG1853">
    <property type="taxonomic scope" value="Bacteria"/>
</dbReference>
<keyword evidence="2" id="KW-0560">Oxidoreductase</keyword>
<dbReference type="AlphaFoldDB" id="A1K6V5"/>
<dbReference type="Gene3D" id="2.30.110.10">
    <property type="entry name" value="Electron Transport, Fmn-binding Protein, Chain A"/>
    <property type="match status" value="1"/>
</dbReference>
<dbReference type="Pfam" id="PF01613">
    <property type="entry name" value="Flavin_Reduct"/>
    <property type="match status" value="1"/>
</dbReference>
<dbReference type="SMART" id="SM00903">
    <property type="entry name" value="Flavin_Reduct"/>
    <property type="match status" value="1"/>
</dbReference>
<dbReference type="PANTHER" id="PTHR30466">
    <property type="entry name" value="FLAVIN REDUCTASE"/>
    <property type="match status" value="1"/>
</dbReference>
<organism evidence="4 5">
    <name type="scientific">Azoarcus sp. (strain BH72)</name>
    <dbReference type="NCBI Taxonomy" id="418699"/>
    <lineage>
        <taxon>Bacteria</taxon>
        <taxon>Pseudomonadati</taxon>
        <taxon>Pseudomonadota</taxon>
        <taxon>Betaproteobacteria</taxon>
        <taxon>Rhodocyclales</taxon>
        <taxon>Zoogloeaceae</taxon>
        <taxon>Azoarcus</taxon>
    </lineage>
</organism>
<feature type="domain" description="Flavin reductase like" evidence="3">
    <location>
        <begin position="19"/>
        <end position="165"/>
    </location>
</feature>
<evidence type="ECO:0000313" key="5">
    <source>
        <dbReference type="Proteomes" id="UP000002588"/>
    </source>
</evidence>
<dbReference type="InterPro" id="IPR050268">
    <property type="entry name" value="NADH-dep_flavin_reductase"/>
</dbReference>
<accession>A1K6V5</accession>
<dbReference type="RefSeq" id="WP_011765676.1">
    <property type="nucleotide sequence ID" value="NC_008702.1"/>
</dbReference>
<gene>
    <name evidence="4" type="primary">hpaC</name>
    <name evidence="4" type="ordered locus">azo1943</name>
</gene>
<dbReference type="SUPFAM" id="SSF50475">
    <property type="entry name" value="FMN-binding split barrel"/>
    <property type="match status" value="1"/>
</dbReference>
<comment type="similarity">
    <text evidence="1">Belongs to the non-flavoprotein flavin reductase family.</text>
</comment>
<sequence>MSSAVLEAPLSAEAFRRGMRRLALPTAVVTTAHDGERGGLTVSSLCSVSTDPPRLLVCINTAASAFPLLRASGVLAVNMLAEGQGALCMRFGSSRCSGEARFAEGRWETARTGAPLLADALASFDCRVVEMHESATHAIVIADVVELRTAPDAMPLLYRDGAFARLHMEAAP</sequence>
<evidence type="ECO:0000256" key="2">
    <source>
        <dbReference type="ARBA" id="ARBA00023002"/>
    </source>
</evidence>
<name>A1K6V5_AZOSB</name>